<dbReference type="AlphaFoldDB" id="A0A8J7PQE6"/>
<dbReference type="EMBL" id="JAFKGL010000011">
    <property type="protein sequence ID" value="MBN9412617.1"/>
    <property type="molecule type" value="Genomic_DNA"/>
</dbReference>
<name>A0A8J7PQE6_9PROT</name>
<reference evidence="1" key="1">
    <citation type="submission" date="2021-02" db="EMBL/GenBank/DDBJ databases">
        <title>Thiocyanate and organic carbon inputs drive convergent selection for specific autotrophic Afipia and Thiobacillus strains within complex microbiomes.</title>
        <authorList>
            <person name="Huddy R.J."/>
            <person name="Sachdeva R."/>
            <person name="Kadzinga F."/>
            <person name="Kantor R.S."/>
            <person name="Harrison S.T.L."/>
            <person name="Banfield J.F."/>
        </authorList>
    </citation>
    <scope>NUCLEOTIDE SEQUENCE</scope>
    <source>
        <strain evidence="1">SCN18_10_11_15_R4_P_38_20</strain>
    </source>
</reference>
<sequence>MQYKSKFLAFLVFCLIIFMGSQFTRLNFYKNTETGFVQIIPEEIHYINMIGGHESFPPYIGPSITKYNNSLYFMANYRNLYLLDLKNLVSKKIIIVGKDKIPNWRPTDVFYHPLSNKVYVANYTGNNILIFSIAKAEHPILILEQIIDGFKEPEGIYLSKDGKNMIVANYGAGEACFFEYEQKAWVLKWKKNGLPACHGCLILHNKVYVAGEGFLKCYDFDGQLLFNKNELFGQKFRFVTNVKSTLDEQKLLISDTASGYVFITTPDLQEIMYFGKNGPSLYNFNMPYSAFQFEENKIFVSCLYQDRLVVIDLKNLKGESLSFRRNNWEWMNKKVFPQFNTKLSNDSDNIMGLTPISLFDLTLSPAYASFVNADRSIRVFMSSYLNPLSDAYPHYWSSYAIDDNNILILSNSSTSGILYDRKTKYIEFVDMGSFDCWGYQDNIYTPYGIKKIQDFKFIKHQPSEFLKKLPFKNINEIENFLGFPKETLEKRYSQSLKSGFLSNKMKIQDFKIPPSQVLKVDLVELFIKYCLTYSNDKIQ</sequence>
<protein>
    <submittedName>
        <fullName evidence="1">Uncharacterized protein</fullName>
    </submittedName>
</protein>
<accession>A0A8J7PQE6</accession>
<evidence type="ECO:0000313" key="2">
    <source>
        <dbReference type="Proteomes" id="UP000664414"/>
    </source>
</evidence>
<organism evidence="1 2">
    <name type="scientific">Candidatus Paracaedimonas acanthamoebae</name>
    <dbReference type="NCBI Taxonomy" id="244581"/>
    <lineage>
        <taxon>Bacteria</taxon>
        <taxon>Pseudomonadati</taxon>
        <taxon>Pseudomonadota</taxon>
        <taxon>Alphaproteobacteria</taxon>
        <taxon>Holosporales</taxon>
        <taxon>Caedimonadaceae</taxon>
        <taxon>Candidatus Paracaedimonas</taxon>
    </lineage>
</organism>
<gene>
    <name evidence="1" type="ORF">J0H12_01650</name>
</gene>
<dbReference type="SUPFAM" id="SSF63825">
    <property type="entry name" value="YWTD domain"/>
    <property type="match status" value="1"/>
</dbReference>
<dbReference type="InterPro" id="IPR011042">
    <property type="entry name" value="6-blade_b-propeller_TolB-like"/>
</dbReference>
<evidence type="ECO:0000313" key="1">
    <source>
        <dbReference type="EMBL" id="MBN9412617.1"/>
    </source>
</evidence>
<dbReference type="Gene3D" id="2.120.10.30">
    <property type="entry name" value="TolB, C-terminal domain"/>
    <property type="match status" value="1"/>
</dbReference>
<dbReference type="Proteomes" id="UP000664414">
    <property type="component" value="Unassembled WGS sequence"/>
</dbReference>
<proteinExistence type="predicted"/>
<comment type="caution">
    <text evidence="1">The sequence shown here is derived from an EMBL/GenBank/DDBJ whole genome shotgun (WGS) entry which is preliminary data.</text>
</comment>